<proteinExistence type="predicted"/>
<dbReference type="OrthoDB" id="684496at2759"/>
<feature type="domain" description="Endonuclease/exonuclease/phosphatase" evidence="2">
    <location>
        <begin position="5"/>
        <end position="225"/>
    </location>
</feature>
<dbReference type="Gene3D" id="3.60.10.10">
    <property type="entry name" value="Endonuclease/exonuclease/phosphatase"/>
    <property type="match status" value="1"/>
</dbReference>
<dbReference type="PANTHER" id="PTHR35218:SF9">
    <property type="entry name" value="ENDONUCLEASE_EXONUCLEASE_PHOSPHATASE DOMAIN-CONTAINING PROTEIN"/>
    <property type="match status" value="1"/>
</dbReference>
<dbReference type="GO" id="GO:0003824">
    <property type="term" value="F:catalytic activity"/>
    <property type="evidence" value="ECO:0007669"/>
    <property type="project" value="InterPro"/>
</dbReference>
<dbReference type="Proteomes" id="UP000244336">
    <property type="component" value="Chromosome 3"/>
</dbReference>
<name>A0A2T7E7D5_9POAL</name>
<organism evidence="3 4">
    <name type="scientific">Panicum hallii var. hallii</name>
    <dbReference type="NCBI Taxonomy" id="1504633"/>
    <lineage>
        <taxon>Eukaryota</taxon>
        <taxon>Viridiplantae</taxon>
        <taxon>Streptophyta</taxon>
        <taxon>Embryophyta</taxon>
        <taxon>Tracheophyta</taxon>
        <taxon>Spermatophyta</taxon>
        <taxon>Magnoliopsida</taxon>
        <taxon>Liliopsida</taxon>
        <taxon>Poales</taxon>
        <taxon>Poaceae</taxon>
        <taxon>PACMAD clade</taxon>
        <taxon>Panicoideae</taxon>
        <taxon>Panicodae</taxon>
        <taxon>Paniceae</taxon>
        <taxon>Panicinae</taxon>
        <taxon>Panicum</taxon>
        <taxon>Panicum sect. Panicum</taxon>
    </lineage>
</organism>
<feature type="coiled-coil region" evidence="1">
    <location>
        <begin position="279"/>
        <end position="306"/>
    </location>
</feature>
<accession>A0A2T7E7D5</accession>
<dbReference type="AlphaFoldDB" id="A0A2T7E7D5"/>
<dbReference type="PANTHER" id="PTHR35218">
    <property type="entry name" value="RNASE H DOMAIN-CONTAINING PROTEIN"/>
    <property type="match status" value="1"/>
</dbReference>
<dbReference type="STRING" id="1504633.A0A2T7E7D5"/>
<sequence>MNALAWNCRGLGNSRTVQELCNFVKLHHPKLIFLSETRMSASRSKNLRWKFGLKNSLAVDSDGLIGGLVLFWDESICVSLLSQGERYIDVLVCESPDDVPWRATFVYGEPRVENRRDMWELLRSLCGAWSDPWMVIGDFSEAMWQYERFSETPRPERQMMDFREILSHCDLHDLGFSGLPWTYNNNQGGRRNVRVRLDRGVANTDWSARFPVASAQHLTTPRSDHKALLLAIMWEREEELATIIEKAWQKRNPGSDLGALSLALKTVTKDLRAWSREKFGQVTRQLEQLRNNLETLERDDPLSNREAILQTKKDLDELLYREAMMWLQRSRITWLKEGDRNTKYFHRKARWRARNNHIKKLKREDGSWCSDQKEMQGTATNYFEHLFTRDTGIDPQDSWFDRAHYFSPD</sequence>
<gene>
    <name evidence="3" type="ORF">GQ55_3G092400</name>
</gene>
<dbReference type="Gramene" id="PUZ63747">
    <property type="protein sequence ID" value="PUZ63747"/>
    <property type="gene ID" value="GQ55_3G092400"/>
</dbReference>
<dbReference type="InterPro" id="IPR036691">
    <property type="entry name" value="Endo/exonu/phosph_ase_sf"/>
</dbReference>
<reference evidence="3 4" key="1">
    <citation type="submission" date="2018-04" db="EMBL/GenBank/DDBJ databases">
        <title>WGS assembly of Panicum hallii var. hallii HAL2.</title>
        <authorList>
            <person name="Lovell J."/>
            <person name="Jenkins J."/>
            <person name="Lowry D."/>
            <person name="Mamidi S."/>
            <person name="Sreedasyam A."/>
            <person name="Weng X."/>
            <person name="Barry K."/>
            <person name="Bonette J."/>
            <person name="Campitelli B."/>
            <person name="Daum C."/>
            <person name="Gordon S."/>
            <person name="Gould B."/>
            <person name="Lipzen A."/>
            <person name="MacQueen A."/>
            <person name="Palacio-Mejia J."/>
            <person name="Plott C."/>
            <person name="Shakirov E."/>
            <person name="Shu S."/>
            <person name="Yoshinaga Y."/>
            <person name="Zane M."/>
            <person name="Rokhsar D."/>
            <person name="Grimwood J."/>
            <person name="Schmutz J."/>
            <person name="Juenger T."/>
        </authorList>
    </citation>
    <scope>NUCLEOTIDE SEQUENCE [LARGE SCALE GENOMIC DNA]</scope>
    <source>
        <strain evidence="4">cv. HAL2</strain>
    </source>
</reference>
<evidence type="ECO:0000256" key="1">
    <source>
        <dbReference type="SAM" id="Coils"/>
    </source>
</evidence>
<dbReference type="EMBL" id="CM009751">
    <property type="protein sequence ID" value="PUZ63747.1"/>
    <property type="molecule type" value="Genomic_DNA"/>
</dbReference>
<dbReference type="Pfam" id="PF03372">
    <property type="entry name" value="Exo_endo_phos"/>
    <property type="match status" value="1"/>
</dbReference>
<evidence type="ECO:0000259" key="2">
    <source>
        <dbReference type="Pfam" id="PF03372"/>
    </source>
</evidence>
<evidence type="ECO:0000313" key="4">
    <source>
        <dbReference type="Proteomes" id="UP000244336"/>
    </source>
</evidence>
<protein>
    <recommendedName>
        <fullName evidence="2">Endonuclease/exonuclease/phosphatase domain-containing protein</fullName>
    </recommendedName>
</protein>
<dbReference type="SUPFAM" id="SSF56219">
    <property type="entry name" value="DNase I-like"/>
    <property type="match status" value="1"/>
</dbReference>
<keyword evidence="4" id="KW-1185">Reference proteome</keyword>
<keyword evidence="1" id="KW-0175">Coiled coil</keyword>
<dbReference type="InterPro" id="IPR005135">
    <property type="entry name" value="Endo/exonuclease/phosphatase"/>
</dbReference>
<evidence type="ECO:0000313" key="3">
    <source>
        <dbReference type="EMBL" id="PUZ63747.1"/>
    </source>
</evidence>